<keyword evidence="2" id="KW-1185">Reference proteome</keyword>
<gene>
    <name evidence="1" type="ORF">PMW_23</name>
</gene>
<accession>A0A1S5R193</accession>
<evidence type="ECO:0000313" key="2">
    <source>
        <dbReference type="Proteomes" id="UP000223738"/>
    </source>
</evidence>
<proteinExistence type="predicted"/>
<name>A0A1S5R193_9CAUD</name>
<evidence type="ECO:0000313" key="1">
    <source>
        <dbReference type="EMBL" id="ANA49148.1"/>
    </source>
</evidence>
<dbReference type="Proteomes" id="UP000223738">
    <property type="component" value="Segment"/>
</dbReference>
<reference evidence="1 2" key="1">
    <citation type="submission" date="2016-03" db="EMBL/GenBank/DDBJ databases">
        <title>Characterization of pf16 and phiPMW: Two novel phages infecting Pseudomonas putida PpG1.</title>
        <authorList>
            <person name="Magill D.J."/>
            <person name="Krylov V.N."/>
            <person name="Allen C.C.R."/>
            <person name="McGrath J.W."/>
            <person name="Quinn J.P."/>
            <person name="Kulakov L.A."/>
        </authorList>
    </citation>
    <scope>NUCLEOTIDE SEQUENCE [LARGE SCALE GENOMIC DNA]</scope>
</reference>
<organism evidence="1 2">
    <name type="scientific">Pseudomonas phage phiPMW</name>
    <dbReference type="NCBI Taxonomy" id="1815582"/>
    <lineage>
        <taxon>Viruses</taxon>
        <taxon>Duplodnaviria</taxon>
        <taxon>Heunggongvirae</taxon>
        <taxon>Uroviricota</taxon>
        <taxon>Caudoviricetes</taxon>
        <taxon>Plaisancevirus</taxon>
        <taxon>Plaisancevirus PMW</taxon>
    </lineage>
</organism>
<dbReference type="EMBL" id="KU862660">
    <property type="protein sequence ID" value="ANA49148.1"/>
    <property type="molecule type" value="Genomic_DNA"/>
</dbReference>
<sequence>MKHSTFMETYSGEVRCMVTYTDNFGRTMKGIALQEPTKSIVTGKYCVDVDSFVNRVPLSRIHKIERTDKRWSN</sequence>
<protein>
    <submittedName>
        <fullName evidence="1">Uncharacterized protein</fullName>
    </submittedName>
</protein>